<evidence type="ECO:0000313" key="7">
    <source>
        <dbReference type="Proteomes" id="UP000242450"/>
    </source>
</evidence>
<dbReference type="InterPro" id="IPR003034">
    <property type="entry name" value="SAP_dom"/>
</dbReference>
<proteinExistence type="predicted"/>
<dbReference type="OrthoDB" id="5964929at2759"/>
<keyword evidence="3" id="KW-0804">Transcription</keyword>
<dbReference type="AlphaFoldDB" id="A0A212CRA4"/>
<dbReference type="PANTHER" id="PTHR16073">
    <property type="entry name" value="DCR DOMAIN-CONTAINING PROTEIN"/>
    <property type="match status" value="1"/>
</dbReference>
<gene>
    <name evidence="6" type="ORF">Celaphus_00010978</name>
</gene>
<accession>A0A212CRA4</accession>
<evidence type="ECO:0000256" key="3">
    <source>
        <dbReference type="ARBA" id="ARBA00023163"/>
    </source>
</evidence>
<dbReference type="GO" id="GO:0005634">
    <property type="term" value="C:nucleus"/>
    <property type="evidence" value="ECO:0007669"/>
    <property type="project" value="UniProtKB-SubCell"/>
</dbReference>
<dbReference type="PANTHER" id="PTHR16073:SF10">
    <property type="entry name" value="DEVELOPMENTAL PLURIPOTENCY-ASSOCIATED PROTEIN 2"/>
    <property type="match status" value="1"/>
</dbReference>
<evidence type="ECO:0000256" key="1">
    <source>
        <dbReference type="ARBA" id="ARBA00004123"/>
    </source>
</evidence>
<keyword evidence="2" id="KW-0805">Transcription regulation</keyword>
<comment type="subcellular location">
    <subcellularLocation>
        <location evidence="1">Nucleus</location>
    </subcellularLocation>
</comment>
<sequence>MPPIDKVRQDTLQNWCQQLNLSTSGQKIEVYLRLQKHAYSEKDEKHKTVTKNVSFRKSRMSESKEGTNMVEEMFSLFLLPACTFPSSDLEDNMVCPECAKRNKKIMKD</sequence>
<dbReference type="GO" id="GO:0048731">
    <property type="term" value="P:system development"/>
    <property type="evidence" value="ECO:0007669"/>
    <property type="project" value="TreeGrafter"/>
</dbReference>
<name>A0A212CRA4_CEREH</name>
<keyword evidence="7" id="KW-1185">Reference proteome</keyword>
<dbReference type="SMART" id="SM00513">
    <property type="entry name" value="SAP"/>
    <property type="match status" value="1"/>
</dbReference>
<keyword evidence="4" id="KW-0539">Nucleus</keyword>
<evidence type="ECO:0000259" key="5">
    <source>
        <dbReference type="SMART" id="SM00513"/>
    </source>
</evidence>
<evidence type="ECO:0000313" key="6">
    <source>
        <dbReference type="EMBL" id="OWK08539.1"/>
    </source>
</evidence>
<evidence type="ECO:0000256" key="4">
    <source>
        <dbReference type="ARBA" id="ARBA00023242"/>
    </source>
</evidence>
<organism evidence="6 7">
    <name type="scientific">Cervus elaphus hippelaphus</name>
    <name type="common">European red deer</name>
    <dbReference type="NCBI Taxonomy" id="46360"/>
    <lineage>
        <taxon>Eukaryota</taxon>
        <taxon>Metazoa</taxon>
        <taxon>Chordata</taxon>
        <taxon>Craniata</taxon>
        <taxon>Vertebrata</taxon>
        <taxon>Euteleostomi</taxon>
        <taxon>Mammalia</taxon>
        <taxon>Eutheria</taxon>
        <taxon>Laurasiatheria</taxon>
        <taxon>Artiodactyla</taxon>
        <taxon>Ruminantia</taxon>
        <taxon>Pecora</taxon>
        <taxon>Cervidae</taxon>
        <taxon>Cervinae</taxon>
        <taxon>Cervus</taxon>
    </lineage>
</organism>
<dbReference type="EMBL" id="MKHE01000014">
    <property type="protein sequence ID" value="OWK08539.1"/>
    <property type="molecule type" value="Genomic_DNA"/>
</dbReference>
<dbReference type="GO" id="GO:0003682">
    <property type="term" value="F:chromatin binding"/>
    <property type="evidence" value="ECO:0007669"/>
    <property type="project" value="InterPro"/>
</dbReference>
<reference evidence="6 7" key="1">
    <citation type="journal article" date="2018" name="Mol. Genet. Genomics">
        <title>The red deer Cervus elaphus genome CerEla1.0: sequencing, annotating, genes, and chromosomes.</title>
        <authorList>
            <person name="Bana N.A."/>
            <person name="Nyiri A."/>
            <person name="Nagy J."/>
            <person name="Frank K."/>
            <person name="Nagy T."/>
            <person name="Steger V."/>
            <person name="Schiller M."/>
            <person name="Lakatos P."/>
            <person name="Sugar L."/>
            <person name="Horn P."/>
            <person name="Barta E."/>
            <person name="Orosz L."/>
        </authorList>
    </citation>
    <scope>NUCLEOTIDE SEQUENCE [LARGE SCALE GENOMIC DNA]</scope>
    <source>
        <strain evidence="6">Hungarian</strain>
    </source>
</reference>
<dbReference type="InterPro" id="IPR039590">
    <property type="entry name" value="Dppa2/4"/>
</dbReference>
<protein>
    <recommendedName>
        <fullName evidence="5">SAP domain-containing protein</fullName>
    </recommendedName>
</protein>
<evidence type="ECO:0000256" key="2">
    <source>
        <dbReference type="ARBA" id="ARBA00023015"/>
    </source>
</evidence>
<comment type="caution">
    <text evidence="6">The sequence shown here is derived from an EMBL/GenBank/DDBJ whole genome shotgun (WGS) entry which is preliminary data.</text>
</comment>
<dbReference type="Pfam" id="PF14047">
    <property type="entry name" value="DCR"/>
    <property type="match status" value="1"/>
</dbReference>
<dbReference type="Proteomes" id="UP000242450">
    <property type="component" value="Chromosome 14"/>
</dbReference>
<feature type="domain" description="SAP" evidence="5">
    <location>
        <begin position="4"/>
        <end position="38"/>
    </location>
</feature>
<dbReference type="InterPro" id="IPR025891">
    <property type="entry name" value="Dppa2/4_C_dom"/>
</dbReference>